<keyword evidence="4" id="KW-0547">Nucleotide-binding</keyword>
<dbReference type="Gene3D" id="1.10.510.10">
    <property type="entry name" value="Transferase(Phosphotransferase) domain 1"/>
    <property type="match status" value="1"/>
</dbReference>
<keyword evidence="3 12" id="KW-0808">Transferase</keyword>
<evidence type="ECO:0000256" key="1">
    <source>
        <dbReference type="ARBA" id="ARBA00012513"/>
    </source>
</evidence>
<dbReference type="InterPro" id="IPR011009">
    <property type="entry name" value="Kinase-like_dom_sf"/>
</dbReference>
<keyword evidence="5 12" id="KW-0418">Kinase</keyword>
<dbReference type="FunFam" id="1.10.510.10:FF:000021">
    <property type="entry name" value="Serine/threonine protein kinase"/>
    <property type="match status" value="1"/>
</dbReference>
<feature type="domain" description="PASTA" evidence="11">
    <location>
        <begin position="477"/>
        <end position="542"/>
    </location>
</feature>
<evidence type="ECO:0000256" key="9">
    <source>
        <dbReference type="SAM" id="Phobius"/>
    </source>
</evidence>
<evidence type="ECO:0000256" key="6">
    <source>
        <dbReference type="ARBA" id="ARBA00022840"/>
    </source>
</evidence>
<dbReference type="Proteomes" id="UP000323392">
    <property type="component" value="Unassembled WGS sequence"/>
</dbReference>
<evidence type="ECO:0000313" key="14">
    <source>
        <dbReference type="Proteomes" id="UP000092605"/>
    </source>
</evidence>
<dbReference type="STRING" id="1121328.JWYL7_0680"/>
<reference evidence="13 15" key="2">
    <citation type="submission" date="2016-11" db="EMBL/GenBank/DDBJ databases">
        <authorList>
            <person name="Varghese N."/>
            <person name="Submissions S."/>
        </authorList>
    </citation>
    <scope>NUCLEOTIDE SEQUENCE [LARGE SCALE GENOMIC DNA]</scope>
    <source>
        <strain evidence="13 15">DSM 7308</strain>
    </source>
</reference>
<evidence type="ECO:0000313" key="12">
    <source>
        <dbReference type="EMBL" id="KXZ39605.1"/>
    </source>
</evidence>
<dbReference type="PROSITE" id="PS00108">
    <property type="entry name" value="PROTEIN_KINASE_ST"/>
    <property type="match status" value="1"/>
</dbReference>
<dbReference type="Gene3D" id="3.30.200.20">
    <property type="entry name" value="Phosphorylase Kinase, domain 1"/>
    <property type="match status" value="1"/>
</dbReference>
<feature type="transmembrane region" description="Helical" evidence="9">
    <location>
        <begin position="313"/>
        <end position="335"/>
    </location>
</feature>
<evidence type="ECO:0000313" key="13">
    <source>
        <dbReference type="EMBL" id="SHK96262.1"/>
    </source>
</evidence>
<feature type="domain" description="PASTA" evidence="11">
    <location>
        <begin position="408"/>
        <end position="474"/>
    </location>
</feature>
<dbReference type="Proteomes" id="UP000092605">
    <property type="component" value="Unassembled WGS sequence"/>
</dbReference>
<dbReference type="AlphaFoldDB" id="A0A150FQW4"/>
<evidence type="ECO:0000256" key="4">
    <source>
        <dbReference type="ARBA" id="ARBA00022741"/>
    </source>
</evidence>
<evidence type="ECO:0000313" key="15">
    <source>
        <dbReference type="Proteomes" id="UP000323392"/>
    </source>
</evidence>
<dbReference type="SMART" id="SM00740">
    <property type="entry name" value="PASTA"/>
    <property type="match status" value="3"/>
</dbReference>
<dbReference type="GO" id="GO:0004674">
    <property type="term" value="F:protein serine/threonine kinase activity"/>
    <property type="evidence" value="ECO:0007669"/>
    <property type="project" value="UniProtKB-KW"/>
</dbReference>
<evidence type="ECO:0000256" key="2">
    <source>
        <dbReference type="ARBA" id="ARBA00022527"/>
    </source>
</evidence>
<dbReference type="EMBL" id="LSFY01000001">
    <property type="protein sequence ID" value="KXZ39605.1"/>
    <property type="molecule type" value="Genomic_DNA"/>
</dbReference>
<dbReference type="CDD" id="cd06577">
    <property type="entry name" value="PASTA_pknB"/>
    <property type="match status" value="3"/>
</dbReference>
<comment type="catalytic activity">
    <reaction evidence="8">
        <text>L-seryl-[protein] + ATP = O-phospho-L-seryl-[protein] + ADP + H(+)</text>
        <dbReference type="Rhea" id="RHEA:17989"/>
        <dbReference type="Rhea" id="RHEA-COMP:9863"/>
        <dbReference type="Rhea" id="RHEA-COMP:11604"/>
        <dbReference type="ChEBI" id="CHEBI:15378"/>
        <dbReference type="ChEBI" id="CHEBI:29999"/>
        <dbReference type="ChEBI" id="CHEBI:30616"/>
        <dbReference type="ChEBI" id="CHEBI:83421"/>
        <dbReference type="ChEBI" id="CHEBI:456216"/>
        <dbReference type="EC" id="2.7.11.1"/>
    </reaction>
</comment>
<organism evidence="12 14">
    <name type="scientific">Alkalithermobacter thermoalcaliphilus JW-YL-7 = DSM 7308</name>
    <dbReference type="NCBI Taxonomy" id="1121328"/>
    <lineage>
        <taxon>Bacteria</taxon>
        <taxon>Bacillati</taxon>
        <taxon>Bacillota</taxon>
        <taxon>Clostridia</taxon>
        <taxon>Peptostreptococcales</taxon>
        <taxon>Tepidibacteraceae</taxon>
        <taxon>Alkalithermobacter</taxon>
    </lineage>
</organism>
<dbReference type="Pfam" id="PF00069">
    <property type="entry name" value="Pkinase"/>
    <property type="match status" value="1"/>
</dbReference>
<dbReference type="Gene3D" id="3.30.10.20">
    <property type="match status" value="3"/>
</dbReference>
<evidence type="ECO:0000256" key="3">
    <source>
        <dbReference type="ARBA" id="ARBA00022679"/>
    </source>
</evidence>
<reference evidence="12 14" key="1">
    <citation type="submission" date="2016-02" db="EMBL/GenBank/DDBJ databases">
        <title>Draft genome sequence for Clostridium paradoxum JW-YL-7.</title>
        <authorList>
            <person name="Utturkar S.M."/>
            <person name="Lancaster A."/>
            <person name="Poole F.L."/>
            <person name="Adams M.W."/>
            <person name="Brown S.D."/>
        </authorList>
    </citation>
    <scope>NUCLEOTIDE SEQUENCE [LARGE SCALE GENOMIC DNA]</scope>
    <source>
        <strain evidence="12 14">JW-YL-7</strain>
    </source>
</reference>
<name>A0A150FQW4_CLOPD</name>
<dbReference type="InterPro" id="IPR008271">
    <property type="entry name" value="Ser/Thr_kinase_AS"/>
</dbReference>
<dbReference type="PROSITE" id="PS51178">
    <property type="entry name" value="PASTA"/>
    <property type="match status" value="3"/>
</dbReference>
<evidence type="ECO:0000256" key="5">
    <source>
        <dbReference type="ARBA" id="ARBA00022777"/>
    </source>
</evidence>
<keyword evidence="9" id="KW-0812">Transmembrane</keyword>
<keyword evidence="15" id="KW-1185">Reference proteome</keyword>
<evidence type="ECO:0000259" key="11">
    <source>
        <dbReference type="PROSITE" id="PS51178"/>
    </source>
</evidence>
<dbReference type="InterPro" id="IPR005543">
    <property type="entry name" value="PASTA_dom"/>
</dbReference>
<dbReference type="NCBIfam" id="NF033483">
    <property type="entry name" value="PknB_PASTA_kin"/>
    <property type="match status" value="1"/>
</dbReference>
<comment type="caution">
    <text evidence="12">The sequence shown here is derived from an EMBL/GenBank/DDBJ whole genome shotgun (WGS) entry which is preliminary data.</text>
</comment>
<feature type="domain" description="PASTA" evidence="11">
    <location>
        <begin position="342"/>
        <end position="407"/>
    </location>
</feature>
<evidence type="ECO:0000256" key="8">
    <source>
        <dbReference type="ARBA" id="ARBA00048679"/>
    </source>
</evidence>
<dbReference type="EMBL" id="FRBG01000008">
    <property type="protein sequence ID" value="SHK96262.1"/>
    <property type="molecule type" value="Genomic_DNA"/>
</dbReference>
<dbReference type="EC" id="2.7.11.1" evidence="1"/>
<keyword evidence="9" id="KW-1133">Transmembrane helix</keyword>
<comment type="catalytic activity">
    <reaction evidence="7">
        <text>L-threonyl-[protein] + ATP = O-phospho-L-threonyl-[protein] + ADP + H(+)</text>
        <dbReference type="Rhea" id="RHEA:46608"/>
        <dbReference type="Rhea" id="RHEA-COMP:11060"/>
        <dbReference type="Rhea" id="RHEA-COMP:11605"/>
        <dbReference type="ChEBI" id="CHEBI:15378"/>
        <dbReference type="ChEBI" id="CHEBI:30013"/>
        <dbReference type="ChEBI" id="CHEBI:30616"/>
        <dbReference type="ChEBI" id="CHEBI:61977"/>
        <dbReference type="ChEBI" id="CHEBI:456216"/>
        <dbReference type="EC" id="2.7.11.1"/>
    </reaction>
</comment>
<keyword evidence="9" id="KW-0472">Membrane</keyword>
<keyword evidence="2 12" id="KW-0723">Serine/threonine-protein kinase</keyword>
<dbReference type="Pfam" id="PF03793">
    <property type="entry name" value="PASTA"/>
    <property type="match status" value="3"/>
</dbReference>
<dbReference type="PATRIC" id="fig|1121328.3.peg.684"/>
<evidence type="ECO:0000259" key="10">
    <source>
        <dbReference type="PROSITE" id="PS50011"/>
    </source>
</evidence>
<dbReference type="PANTHER" id="PTHR43289">
    <property type="entry name" value="MITOGEN-ACTIVATED PROTEIN KINASE KINASE KINASE 20-RELATED"/>
    <property type="match status" value="1"/>
</dbReference>
<sequence>MEYKLLGNRYEIIEKIADGGMAFVYKAKCTLLNRIVAIKVLRHEFVNDEEFLQKFKNEAQAAASLTHPNIVNIYDVGQQDNIHYIVMEYVEGLNLKELIKKQGKLDYKTALDITKQIAVALSQAHKRHIIHRDIKPHNILISNEGIVKVADFGIAKATTSSTITCTGSVIGSVHYFSPEQARGGYVDEKSDLYSLGIVLFEMLTGRVPFKGDTPVNIALKHINDELVFPDEIKEDIPQSVIKLVDKLTQKSQVNRYQKSEDLIKDIESIQNNVEPSFDDDYTHYATQKIDLPKKRLVKQDKNLKLPKKNKKKITILAIILGLVLALTLTISAYFLKDFFVVKEYEVPDLENMHIDDAKELLEKMNLSLQIRREVYDATVDEDHIISQIPESGTKVKEGYIIKVDISKGGKIVTVPDLLNKRLDQANEILSENNLVEGIVRYEYSNLPEGTVIKQDPQPLTQVKEGSEINLIVSKGRQVRIIQVPNVIGKTLEQAKIDLKGLVIGNITTIEDTSMPNNVIVSQSLTSGQRVKEGTKINLTINRYNEEPKEKITTKRLTIKLPQDKETFNLIVNEIVDGKSTTIYNETINSSEYNGTISIQIQGSGKKEYEIYVDNQLYEKLQVQF</sequence>
<dbReference type="GO" id="GO:0005524">
    <property type="term" value="F:ATP binding"/>
    <property type="evidence" value="ECO:0007669"/>
    <property type="project" value="UniProtKB-KW"/>
</dbReference>
<dbReference type="CDD" id="cd14014">
    <property type="entry name" value="STKc_PknB_like"/>
    <property type="match status" value="1"/>
</dbReference>
<accession>A0A150FQW4</accession>
<gene>
    <name evidence="12" type="ORF">JWYL7_0680</name>
    <name evidence="13" type="ORF">SAMN05661008_01202</name>
</gene>
<proteinExistence type="predicted"/>
<dbReference type="SUPFAM" id="SSF56112">
    <property type="entry name" value="Protein kinase-like (PK-like)"/>
    <property type="match status" value="1"/>
</dbReference>
<dbReference type="SMART" id="SM00220">
    <property type="entry name" value="S_TKc"/>
    <property type="match status" value="1"/>
</dbReference>
<dbReference type="PROSITE" id="PS50011">
    <property type="entry name" value="PROTEIN_KINASE_DOM"/>
    <property type="match status" value="1"/>
</dbReference>
<feature type="domain" description="Protein kinase" evidence="10">
    <location>
        <begin position="10"/>
        <end position="277"/>
    </location>
</feature>
<evidence type="ECO:0000256" key="7">
    <source>
        <dbReference type="ARBA" id="ARBA00047899"/>
    </source>
</evidence>
<dbReference type="InterPro" id="IPR000719">
    <property type="entry name" value="Prot_kinase_dom"/>
</dbReference>
<protein>
    <recommendedName>
        <fullName evidence="1">non-specific serine/threonine protein kinase</fullName>
        <ecNumber evidence="1">2.7.11.1</ecNumber>
    </recommendedName>
</protein>
<dbReference type="PANTHER" id="PTHR43289:SF34">
    <property type="entry name" value="SERINE_THREONINE-PROTEIN KINASE YBDM-RELATED"/>
    <property type="match status" value="1"/>
</dbReference>
<dbReference type="RefSeq" id="WP_066069081.1">
    <property type="nucleotide sequence ID" value="NZ_FRBG01000008.1"/>
</dbReference>
<dbReference type="FunFam" id="3.30.200.20:FF:000035">
    <property type="entry name" value="Serine/threonine protein kinase Stk1"/>
    <property type="match status" value="1"/>
</dbReference>
<keyword evidence="6" id="KW-0067">ATP-binding</keyword>